<dbReference type="InterPro" id="IPR036890">
    <property type="entry name" value="HATPase_C_sf"/>
</dbReference>
<feature type="transmembrane region" description="Helical" evidence="8">
    <location>
        <begin position="150"/>
        <end position="171"/>
    </location>
</feature>
<dbReference type="Gene3D" id="1.10.287.130">
    <property type="match status" value="1"/>
</dbReference>
<dbReference type="RefSeq" id="WP_055769881.1">
    <property type="nucleotide sequence ID" value="NZ_LDJG01000023.1"/>
</dbReference>
<evidence type="ECO:0000256" key="6">
    <source>
        <dbReference type="ARBA" id="ARBA00022777"/>
    </source>
</evidence>
<dbReference type="InterPro" id="IPR003594">
    <property type="entry name" value="HATPase_dom"/>
</dbReference>
<dbReference type="CDD" id="cd06225">
    <property type="entry name" value="HAMP"/>
    <property type="match status" value="1"/>
</dbReference>
<dbReference type="SUPFAM" id="SSF55874">
    <property type="entry name" value="ATPase domain of HSP90 chaperone/DNA topoisomerase II/histidine kinase"/>
    <property type="match status" value="1"/>
</dbReference>
<dbReference type="SMART" id="SM00388">
    <property type="entry name" value="HisKA"/>
    <property type="match status" value="1"/>
</dbReference>
<comment type="caution">
    <text evidence="12">The sequence shown here is derived from an EMBL/GenBank/DDBJ whole genome shotgun (WGS) entry which is preliminary data.</text>
</comment>
<dbReference type="Gene3D" id="6.10.340.10">
    <property type="match status" value="1"/>
</dbReference>
<evidence type="ECO:0000259" key="10">
    <source>
        <dbReference type="PROSITE" id="PS50110"/>
    </source>
</evidence>
<keyword evidence="6" id="KW-0418">Kinase</keyword>
<dbReference type="InterPro" id="IPR001789">
    <property type="entry name" value="Sig_transdc_resp-reg_receiver"/>
</dbReference>
<evidence type="ECO:0000259" key="11">
    <source>
        <dbReference type="PROSITE" id="PS50885"/>
    </source>
</evidence>
<comment type="catalytic activity">
    <reaction evidence="1">
        <text>ATP + protein L-histidine = ADP + protein N-phospho-L-histidine.</text>
        <dbReference type="EC" id="2.7.13.3"/>
    </reaction>
</comment>
<feature type="domain" description="HAMP" evidence="11">
    <location>
        <begin position="175"/>
        <end position="227"/>
    </location>
</feature>
<organism evidence="12 13">
    <name type="scientific">Stenotrophomonas nitritireducens</name>
    <dbReference type="NCBI Taxonomy" id="83617"/>
    <lineage>
        <taxon>Bacteria</taxon>
        <taxon>Pseudomonadati</taxon>
        <taxon>Pseudomonadota</taxon>
        <taxon>Gammaproteobacteria</taxon>
        <taxon>Lysobacterales</taxon>
        <taxon>Lysobacteraceae</taxon>
        <taxon>Stenotrophomonas</taxon>
    </lineage>
</organism>
<dbReference type="PROSITE" id="PS50109">
    <property type="entry name" value="HIS_KIN"/>
    <property type="match status" value="1"/>
</dbReference>
<keyword evidence="8" id="KW-0472">Membrane</keyword>
<proteinExistence type="predicted"/>
<dbReference type="InterPro" id="IPR003661">
    <property type="entry name" value="HisK_dim/P_dom"/>
</dbReference>
<evidence type="ECO:0000256" key="1">
    <source>
        <dbReference type="ARBA" id="ARBA00000085"/>
    </source>
</evidence>
<evidence type="ECO:0000256" key="2">
    <source>
        <dbReference type="ARBA" id="ARBA00004370"/>
    </source>
</evidence>
<dbReference type="Pfam" id="PF02518">
    <property type="entry name" value="HATPase_c"/>
    <property type="match status" value="1"/>
</dbReference>
<dbReference type="Proteomes" id="UP000050902">
    <property type="component" value="Unassembled WGS sequence"/>
</dbReference>
<accession>A0ABR5NH91</accession>
<protein>
    <recommendedName>
        <fullName evidence="3">histidine kinase</fullName>
        <ecNumber evidence="3">2.7.13.3</ecNumber>
    </recommendedName>
</protein>
<evidence type="ECO:0000313" key="12">
    <source>
        <dbReference type="EMBL" id="KRG55488.1"/>
    </source>
</evidence>
<dbReference type="InterPro" id="IPR011006">
    <property type="entry name" value="CheY-like_superfamily"/>
</dbReference>
<dbReference type="PROSITE" id="PS50110">
    <property type="entry name" value="RESPONSE_REGULATORY"/>
    <property type="match status" value="1"/>
</dbReference>
<dbReference type="SUPFAM" id="SSF52172">
    <property type="entry name" value="CheY-like"/>
    <property type="match status" value="1"/>
</dbReference>
<dbReference type="Pfam" id="PF00672">
    <property type="entry name" value="HAMP"/>
    <property type="match status" value="1"/>
</dbReference>
<evidence type="ECO:0000256" key="3">
    <source>
        <dbReference type="ARBA" id="ARBA00012438"/>
    </source>
</evidence>
<feature type="domain" description="Histidine kinase" evidence="9">
    <location>
        <begin position="260"/>
        <end position="477"/>
    </location>
</feature>
<keyword evidence="5" id="KW-0808">Transferase</keyword>
<dbReference type="InterPro" id="IPR003660">
    <property type="entry name" value="HAMP_dom"/>
</dbReference>
<evidence type="ECO:0000256" key="4">
    <source>
        <dbReference type="ARBA" id="ARBA00022553"/>
    </source>
</evidence>
<dbReference type="EMBL" id="LDJG01000023">
    <property type="protein sequence ID" value="KRG55488.1"/>
    <property type="molecule type" value="Genomic_DNA"/>
</dbReference>
<dbReference type="InterPro" id="IPR036097">
    <property type="entry name" value="HisK_dim/P_sf"/>
</dbReference>
<dbReference type="InterPro" id="IPR004358">
    <property type="entry name" value="Sig_transdc_His_kin-like_C"/>
</dbReference>
<keyword evidence="8" id="KW-1133">Transmembrane helix</keyword>
<dbReference type="PANTHER" id="PTHR43047:SF9">
    <property type="entry name" value="HISTIDINE KINASE"/>
    <property type="match status" value="1"/>
</dbReference>
<feature type="transmembrane region" description="Helical" evidence="8">
    <location>
        <begin position="21"/>
        <end position="41"/>
    </location>
</feature>
<dbReference type="InterPro" id="IPR005467">
    <property type="entry name" value="His_kinase_dom"/>
</dbReference>
<evidence type="ECO:0000256" key="7">
    <source>
        <dbReference type="PROSITE-ProRule" id="PRU00169"/>
    </source>
</evidence>
<comment type="subcellular location">
    <subcellularLocation>
        <location evidence="2">Membrane</location>
    </subcellularLocation>
</comment>
<evidence type="ECO:0000256" key="8">
    <source>
        <dbReference type="SAM" id="Phobius"/>
    </source>
</evidence>
<dbReference type="PROSITE" id="PS50885">
    <property type="entry name" value="HAMP"/>
    <property type="match status" value="1"/>
</dbReference>
<keyword evidence="13" id="KW-1185">Reference proteome</keyword>
<dbReference type="Gene3D" id="3.30.565.10">
    <property type="entry name" value="Histidine kinase-like ATPase, C-terminal domain"/>
    <property type="match status" value="1"/>
</dbReference>
<dbReference type="SUPFAM" id="SSF47384">
    <property type="entry name" value="Homodimeric domain of signal transducing histidine kinase"/>
    <property type="match status" value="1"/>
</dbReference>
<name>A0ABR5NH91_9GAMM</name>
<dbReference type="SMART" id="SM00448">
    <property type="entry name" value="REC"/>
    <property type="match status" value="1"/>
</dbReference>
<dbReference type="SMART" id="SM00387">
    <property type="entry name" value="HATPase_c"/>
    <property type="match status" value="1"/>
</dbReference>
<evidence type="ECO:0000313" key="13">
    <source>
        <dbReference type="Proteomes" id="UP000050902"/>
    </source>
</evidence>
<dbReference type="Gene3D" id="3.40.50.2300">
    <property type="match status" value="1"/>
</dbReference>
<feature type="domain" description="Response regulatory" evidence="10">
    <location>
        <begin position="501"/>
        <end position="622"/>
    </location>
</feature>
<keyword evidence="8" id="KW-0812">Transmembrane</keyword>
<dbReference type="EC" id="2.7.13.3" evidence="3"/>
<feature type="modified residue" description="4-aspartylphosphate" evidence="7">
    <location>
        <position position="551"/>
    </location>
</feature>
<dbReference type="Pfam" id="PF00072">
    <property type="entry name" value="Response_reg"/>
    <property type="match status" value="1"/>
</dbReference>
<dbReference type="CDD" id="cd00082">
    <property type="entry name" value="HisKA"/>
    <property type="match status" value="1"/>
</dbReference>
<reference evidence="12 13" key="1">
    <citation type="submission" date="2015-05" db="EMBL/GenBank/DDBJ databases">
        <title>Genome sequencing and analysis of members of genus Stenotrophomonas.</title>
        <authorList>
            <person name="Patil P.P."/>
            <person name="Midha S."/>
            <person name="Patil P.B."/>
        </authorList>
    </citation>
    <scope>NUCLEOTIDE SEQUENCE [LARGE SCALE GENOMIC DNA]</scope>
    <source>
        <strain evidence="12 13">DSM 12575</strain>
    </source>
</reference>
<sequence>MHIIDDAGEARRRITLSFSSRLALLAILPAILTTVLVAWVVTRNYQHEVRQFGTSTTQMLADSLASAAAGPMERGDREELERIAAQVVAGSMQVNVQFLSGEGEIIADAGIRTTDGVHAMRGLPPFPGTHAPGMVQVWLSMEQAHAARRAQWLTTVALLAAGVLVAGGVSWRMARRMGRPIAELTGVVERIGRGERGIMVPVTRSGEVGRLQRGFNETSLLLDRAWGEMEARVAAATAELAHKNARLEAVGLARARFLAAASHDLRQPLYALTLFSSLLKAGISDPVQLERASHVQECVASLDALFAELLDISRLDSGAMQPVPSAFALDGLFNDISNTFRAIAEKRELRLVLRKTDVRVETDRIMLARIVNNLVSNALRYTRHGGVLVGVRRDSPGWARLEVWDTGMGIEPEVQQRVFEEFFQVDPGRRSGEHREYGLGLGLSTVERLARLTGCEVGLRSRPGRGSVFSVRVPLAAEDAQGMAATPAADTAEEIDLAGVRVLVVDDEPAILRGMHLLLDAWGCRMRSAQDIGQALRIVAEWGVPDIVLTDLKLAHGKTGLDVVAALEAWGAKQAQARRFACLVVTGETKPEQLQAVRDAGMRVLYKPLPPEQLRAAMAAALAAQRT</sequence>
<dbReference type="Pfam" id="PF00512">
    <property type="entry name" value="HisKA"/>
    <property type="match status" value="1"/>
</dbReference>
<evidence type="ECO:0000259" key="9">
    <source>
        <dbReference type="PROSITE" id="PS50109"/>
    </source>
</evidence>
<evidence type="ECO:0000256" key="5">
    <source>
        <dbReference type="ARBA" id="ARBA00022679"/>
    </source>
</evidence>
<dbReference type="PANTHER" id="PTHR43047">
    <property type="entry name" value="TWO-COMPONENT HISTIDINE PROTEIN KINASE"/>
    <property type="match status" value="1"/>
</dbReference>
<dbReference type="PRINTS" id="PR00344">
    <property type="entry name" value="BCTRLSENSOR"/>
</dbReference>
<keyword evidence="4 7" id="KW-0597">Phosphoprotein</keyword>
<dbReference type="SUPFAM" id="SSF158472">
    <property type="entry name" value="HAMP domain-like"/>
    <property type="match status" value="1"/>
</dbReference>
<gene>
    <name evidence="12" type="ORF">ABB22_14040</name>
</gene>
<dbReference type="SMART" id="SM00304">
    <property type="entry name" value="HAMP"/>
    <property type="match status" value="1"/>
</dbReference>